<evidence type="ECO:0000313" key="10">
    <source>
        <dbReference type="EMBL" id="EDW65790.2"/>
    </source>
</evidence>
<dbReference type="InParanoid" id="B4M286"/>
<keyword evidence="4" id="KW-0378">Hydrolase</keyword>
<keyword evidence="2" id="KW-0677">Repeat</keyword>
<keyword evidence="6" id="KW-0067">ATP-binding</keyword>
<dbReference type="InterPro" id="IPR027417">
    <property type="entry name" value="P-loop_NTPase"/>
</dbReference>
<gene>
    <name evidence="10" type="primary">Dvir\GJ18700</name>
    <name evidence="10" type="ORF">Dvir_GJ18700</name>
</gene>
<dbReference type="eggNOG" id="KOG0334">
    <property type="taxonomic scope" value="Eukaryota"/>
</dbReference>
<dbReference type="PANTHER" id="PTHR22655:SF2">
    <property type="entry name" value="ATP-DEPENDENT RNA HELICASE TDRD12-RELATED"/>
    <property type="match status" value="1"/>
</dbReference>
<dbReference type="OrthoDB" id="249932at2759"/>
<keyword evidence="8" id="KW-0863">Zinc-finger</keyword>
<dbReference type="KEGG" id="dvi:6631908"/>
<dbReference type="HOGENOM" id="CLU_011462_0_0_1"/>
<dbReference type="Proteomes" id="UP000008792">
    <property type="component" value="Unassembled WGS sequence"/>
</dbReference>
<dbReference type="Gene3D" id="3.40.50.300">
    <property type="entry name" value="P-loop containing nucleotide triphosphate hydrolases"/>
    <property type="match status" value="1"/>
</dbReference>
<dbReference type="GO" id="GO:0042078">
    <property type="term" value="P:germ-line stem cell division"/>
    <property type="evidence" value="ECO:0007669"/>
    <property type="project" value="TreeGrafter"/>
</dbReference>
<dbReference type="GO" id="GO:0003724">
    <property type="term" value="F:RNA helicase activity"/>
    <property type="evidence" value="ECO:0007669"/>
    <property type="project" value="UniProtKB-EC"/>
</dbReference>
<reference evidence="10 11" key="1">
    <citation type="journal article" date="2007" name="Nature">
        <title>Evolution of genes and genomes on the Drosophila phylogeny.</title>
        <authorList>
            <consortium name="Drosophila 12 Genomes Consortium"/>
            <person name="Clark A.G."/>
            <person name="Eisen M.B."/>
            <person name="Smith D.R."/>
            <person name="Bergman C.M."/>
            <person name="Oliver B."/>
            <person name="Markow T.A."/>
            <person name="Kaufman T.C."/>
            <person name="Kellis M."/>
            <person name="Gelbart W."/>
            <person name="Iyer V.N."/>
            <person name="Pollard D.A."/>
            <person name="Sackton T.B."/>
            <person name="Larracuente A.M."/>
            <person name="Singh N.D."/>
            <person name="Abad J.P."/>
            <person name="Abt D.N."/>
            <person name="Adryan B."/>
            <person name="Aguade M."/>
            <person name="Akashi H."/>
            <person name="Anderson W.W."/>
            <person name="Aquadro C.F."/>
            <person name="Ardell D.H."/>
            <person name="Arguello R."/>
            <person name="Artieri C.G."/>
            <person name="Barbash D.A."/>
            <person name="Barker D."/>
            <person name="Barsanti P."/>
            <person name="Batterham P."/>
            <person name="Batzoglou S."/>
            <person name="Begun D."/>
            <person name="Bhutkar A."/>
            <person name="Blanco E."/>
            <person name="Bosak S.A."/>
            <person name="Bradley R.K."/>
            <person name="Brand A.D."/>
            <person name="Brent M.R."/>
            <person name="Brooks A.N."/>
            <person name="Brown R.H."/>
            <person name="Butlin R.K."/>
            <person name="Caggese C."/>
            <person name="Calvi B.R."/>
            <person name="Bernardo de Carvalho A."/>
            <person name="Caspi A."/>
            <person name="Castrezana S."/>
            <person name="Celniker S.E."/>
            <person name="Chang J.L."/>
            <person name="Chapple C."/>
            <person name="Chatterji S."/>
            <person name="Chinwalla A."/>
            <person name="Civetta A."/>
            <person name="Clifton S.W."/>
            <person name="Comeron J.M."/>
            <person name="Costello J.C."/>
            <person name="Coyne J.A."/>
            <person name="Daub J."/>
            <person name="David R.G."/>
            <person name="Delcher A.L."/>
            <person name="Delehaunty K."/>
            <person name="Do C.B."/>
            <person name="Ebling H."/>
            <person name="Edwards K."/>
            <person name="Eickbush T."/>
            <person name="Evans J.D."/>
            <person name="Filipski A."/>
            <person name="Findeiss S."/>
            <person name="Freyhult E."/>
            <person name="Fulton L."/>
            <person name="Fulton R."/>
            <person name="Garcia A.C."/>
            <person name="Gardiner A."/>
            <person name="Garfield D.A."/>
            <person name="Garvin B.E."/>
            <person name="Gibson G."/>
            <person name="Gilbert D."/>
            <person name="Gnerre S."/>
            <person name="Godfrey J."/>
            <person name="Good R."/>
            <person name="Gotea V."/>
            <person name="Gravely B."/>
            <person name="Greenberg A.J."/>
            <person name="Griffiths-Jones S."/>
            <person name="Gross S."/>
            <person name="Guigo R."/>
            <person name="Gustafson E.A."/>
            <person name="Haerty W."/>
            <person name="Hahn M.W."/>
            <person name="Halligan D.L."/>
            <person name="Halpern A.L."/>
            <person name="Halter G.M."/>
            <person name="Han M.V."/>
            <person name="Heger A."/>
            <person name="Hillier L."/>
            <person name="Hinrichs A.S."/>
            <person name="Holmes I."/>
            <person name="Hoskins R.A."/>
            <person name="Hubisz M.J."/>
            <person name="Hultmark D."/>
            <person name="Huntley M.A."/>
            <person name="Jaffe D.B."/>
            <person name="Jagadeeshan S."/>
            <person name="Jeck W.R."/>
            <person name="Johnson J."/>
            <person name="Jones C.D."/>
            <person name="Jordan W.C."/>
            <person name="Karpen G.H."/>
            <person name="Kataoka E."/>
            <person name="Keightley P.D."/>
            <person name="Kheradpour P."/>
            <person name="Kirkness E.F."/>
            <person name="Koerich L.B."/>
            <person name="Kristiansen K."/>
            <person name="Kudrna D."/>
            <person name="Kulathinal R.J."/>
            <person name="Kumar S."/>
            <person name="Kwok R."/>
            <person name="Lander E."/>
            <person name="Langley C.H."/>
            <person name="Lapoint R."/>
            <person name="Lazzaro B.P."/>
            <person name="Lee S.J."/>
            <person name="Levesque L."/>
            <person name="Li R."/>
            <person name="Lin C.F."/>
            <person name="Lin M.F."/>
            <person name="Lindblad-Toh K."/>
            <person name="Llopart A."/>
            <person name="Long M."/>
            <person name="Low L."/>
            <person name="Lozovsky E."/>
            <person name="Lu J."/>
            <person name="Luo M."/>
            <person name="Machado C.A."/>
            <person name="Makalowski W."/>
            <person name="Marzo M."/>
            <person name="Matsuda M."/>
            <person name="Matzkin L."/>
            <person name="McAllister B."/>
            <person name="McBride C.S."/>
            <person name="McKernan B."/>
            <person name="McKernan K."/>
            <person name="Mendez-Lago M."/>
            <person name="Minx P."/>
            <person name="Mollenhauer M.U."/>
            <person name="Montooth K."/>
            <person name="Mount S.M."/>
            <person name="Mu X."/>
            <person name="Myers E."/>
            <person name="Negre B."/>
            <person name="Newfeld S."/>
            <person name="Nielsen R."/>
            <person name="Noor M.A."/>
            <person name="O'Grady P."/>
            <person name="Pachter L."/>
            <person name="Papaceit M."/>
            <person name="Parisi M.J."/>
            <person name="Parisi M."/>
            <person name="Parts L."/>
            <person name="Pedersen J.S."/>
            <person name="Pesole G."/>
            <person name="Phillippy A.M."/>
            <person name="Ponting C.P."/>
            <person name="Pop M."/>
            <person name="Porcelli D."/>
            <person name="Powell J.R."/>
            <person name="Prohaska S."/>
            <person name="Pruitt K."/>
            <person name="Puig M."/>
            <person name="Quesneville H."/>
            <person name="Ram K.R."/>
            <person name="Rand D."/>
            <person name="Rasmussen M.D."/>
            <person name="Reed L.K."/>
            <person name="Reenan R."/>
            <person name="Reily A."/>
            <person name="Remington K.A."/>
            <person name="Rieger T.T."/>
            <person name="Ritchie M.G."/>
            <person name="Robin C."/>
            <person name="Rogers Y.H."/>
            <person name="Rohde C."/>
            <person name="Rozas J."/>
            <person name="Rubenfield M.J."/>
            <person name="Ruiz A."/>
            <person name="Russo S."/>
            <person name="Salzberg S.L."/>
            <person name="Sanchez-Gracia A."/>
            <person name="Saranga D.J."/>
            <person name="Sato H."/>
            <person name="Schaeffer S.W."/>
            <person name="Schatz M.C."/>
            <person name="Schlenke T."/>
            <person name="Schwartz R."/>
            <person name="Segarra C."/>
            <person name="Singh R.S."/>
            <person name="Sirot L."/>
            <person name="Sirota M."/>
            <person name="Sisneros N.B."/>
            <person name="Smith C.D."/>
            <person name="Smith T.F."/>
            <person name="Spieth J."/>
            <person name="Stage D.E."/>
            <person name="Stark A."/>
            <person name="Stephan W."/>
            <person name="Strausberg R.L."/>
            <person name="Strempel S."/>
            <person name="Sturgill D."/>
            <person name="Sutton G."/>
            <person name="Sutton G.G."/>
            <person name="Tao W."/>
            <person name="Teichmann S."/>
            <person name="Tobari Y.N."/>
            <person name="Tomimura Y."/>
            <person name="Tsolas J.M."/>
            <person name="Valente V.L."/>
            <person name="Venter E."/>
            <person name="Venter J.C."/>
            <person name="Vicario S."/>
            <person name="Vieira F.G."/>
            <person name="Vilella A.J."/>
            <person name="Villasante A."/>
            <person name="Walenz B."/>
            <person name="Wang J."/>
            <person name="Wasserman M."/>
            <person name="Watts T."/>
            <person name="Wilson D."/>
            <person name="Wilson R.K."/>
            <person name="Wing R.A."/>
            <person name="Wolfner M.F."/>
            <person name="Wong A."/>
            <person name="Wong G.K."/>
            <person name="Wu C.I."/>
            <person name="Wu G."/>
            <person name="Yamamoto D."/>
            <person name="Yang H.P."/>
            <person name="Yang S.P."/>
            <person name="Yorke J.A."/>
            <person name="Yoshida K."/>
            <person name="Zdobnov E."/>
            <person name="Zhang P."/>
            <person name="Zhang Y."/>
            <person name="Zimin A.V."/>
            <person name="Baldwin J."/>
            <person name="Abdouelleil A."/>
            <person name="Abdulkadir J."/>
            <person name="Abebe A."/>
            <person name="Abera B."/>
            <person name="Abreu J."/>
            <person name="Acer S.C."/>
            <person name="Aftuck L."/>
            <person name="Alexander A."/>
            <person name="An P."/>
            <person name="Anderson E."/>
            <person name="Anderson S."/>
            <person name="Arachi H."/>
            <person name="Azer M."/>
            <person name="Bachantsang P."/>
            <person name="Barry A."/>
            <person name="Bayul T."/>
            <person name="Berlin A."/>
            <person name="Bessette D."/>
            <person name="Bloom T."/>
            <person name="Blye J."/>
            <person name="Boguslavskiy L."/>
            <person name="Bonnet C."/>
            <person name="Boukhgalter B."/>
            <person name="Bourzgui I."/>
            <person name="Brown A."/>
            <person name="Cahill P."/>
            <person name="Channer S."/>
            <person name="Cheshatsang Y."/>
            <person name="Chuda L."/>
            <person name="Citroen M."/>
            <person name="Collymore A."/>
            <person name="Cooke P."/>
            <person name="Costello M."/>
            <person name="D'Aco K."/>
            <person name="Daza R."/>
            <person name="De Haan G."/>
            <person name="DeGray S."/>
            <person name="DeMaso C."/>
            <person name="Dhargay N."/>
            <person name="Dooley K."/>
            <person name="Dooley E."/>
            <person name="Doricent M."/>
            <person name="Dorje P."/>
            <person name="Dorjee K."/>
            <person name="Dupes A."/>
            <person name="Elong R."/>
            <person name="Falk J."/>
            <person name="Farina A."/>
            <person name="Faro S."/>
            <person name="Ferguson D."/>
            <person name="Fisher S."/>
            <person name="Foley C.D."/>
            <person name="Franke A."/>
            <person name="Friedrich D."/>
            <person name="Gadbois L."/>
            <person name="Gearin G."/>
            <person name="Gearin C.R."/>
            <person name="Giannoukos G."/>
            <person name="Goode T."/>
            <person name="Graham J."/>
            <person name="Grandbois E."/>
            <person name="Grewal S."/>
            <person name="Gyaltsen K."/>
            <person name="Hafez N."/>
            <person name="Hagos B."/>
            <person name="Hall J."/>
            <person name="Henson C."/>
            <person name="Hollinger A."/>
            <person name="Honan T."/>
            <person name="Huard M.D."/>
            <person name="Hughes L."/>
            <person name="Hurhula B."/>
            <person name="Husby M.E."/>
            <person name="Kamat A."/>
            <person name="Kanga B."/>
            <person name="Kashin S."/>
            <person name="Khazanovich D."/>
            <person name="Kisner P."/>
            <person name="Lance K."/>
            <person name="Lara M."/>
            <person name="Lee W."/>
            <person name="Lennon N."/>
            <person name="Letendre F."/>
            <person name="LeVine R."/>
            <person name="Lipovsky A."/>
            <person name="Liu X."/>
            <person name="Liu J."/>
            <person name="Liu S."/>
            <person name="Lokyitsang T."/>
            <person name="Lokyitsang Y."/>
            <person name="Lubonja R."/>
            <person name="Lui A."/>
            <person name="MacDonald P."/>
            <person name="Magnisalis V."/>
            <person name="Maru K."/>
            <person name="Matthews C."/>
            <person name="McCusker W."/>
            <person name="McDonough S."/>
            <person name="Mehta T."/>
            <person name="Meldrim J."/>
            <person name="Meneus L."/>
            <person name="Mihai O."/>
            <person name="Mihalev A."/>
            <person name="Mihova T."/>
            <person name="Mittelman R."/>
            <person name="Mlenga V."/>
            <person name="Montmayeur A."/>
            <person name="Mulrain L."/>
            <person name="Navidi A."/>
            <person name="Naylor J."/>
            <person name="Negash T."/>
            <person name="Nguyen T."/>
            <person name="Nguyen N."/>
            <person name="Nicol R."/>
            <person name="Norbu C."/>
            <person name="Norbu N."/>
            <person name="Novod N."/>
            <person name="O'Neill B."/>
            <person name="Osman S."/>
            <person name="Markiewicz E."/>
            <person name="Oyono O.L."/>
            <person name="Patti C."/>
            <person name="Phunkhang P."/>
            <person name="Pierre F."/>
            <person name="Priest M."/>
            <person name="Raghuraman S."/>
            <person name="Rege F."/>
            <person name="Reyes R."/>
            <person name="Rise C."/>
            <person name="Rogov P."/>
            <person name="Ross K."/>
            <person name="Ryan E."/>
            <person name="Settipalli S."/>
            <person name="Shea T."/>
            <person name="Sherpa N."/>
            <person name="Shi L."/>
            <person name="Shih D."/>
            <person name="Sparrow T."/>
            <person name="Spaulding J."/>
            <person name="Stalker J."/>
            <person name="Stange-Thomann N."/>
            <person name="Stavropoulos S."/>
            <person name="Stone C."/>
            <person name="Strader C."/>
            <person name="Tesfaye S."/>
            <person name="Thomson T."/>
            <person name="Thoulutsang Y."/>
            <person name="Thoulutsang D."/>
            <person name="Topham K."/>
            <person name="Topping I."/>
            <person name="Tsamla T."/>
            <person name="Vassiliev H."/>
            <person name="Vo A."/>
            <person name="Wangchuk T."/>
            <person name="Wangdi T."/>
            <person name="Weiand M."/>
            <person name="Wilkinson J."/>
            <person name="Wilson A."/>
            <person name="Yadav S."/>
            <person name="Young G."/>
            <person name="Yu Q."/>
            <person name="Zembek L."/>
            <person name="Zhong D."/>
            <person name="Zimmer A."/>
            <person name="Zwirko Z."/>
            <person name="Jaffe D.B."/>
            <person name="Alvarez P."/>
            <person name="Brockman W."/>
            <person name="Butler J."/>
            <person name="Chin C."/>
            <person name="Gnerre S."/>
            <person name="Grabherr M."/>
            <person name="Kleber M."/>
            <person name="Mauceli E."/>
            <person name="MacCallum I."/>
        </authorList>
    </citation>
    <scope>NUCLEOTIDE SEQUENCE [LARGE SCALE GENOMIC DNA]</scope>
    <source>
        <strain evidence="11">Tucson 15010-1051.87</strain>
    </source>
</reference>
<dbReference type="GO" id="GO:0016787">
    <property type="term" value="F:hydrolase activity"/>
    <property type="evidence" value="ECO:0007669"/>
    <property type="project" value="UniProtKB-KW"/>
</dbReference>
<evidence type="ECO:0000256" key="4">
    <source>
        <dbReference type="ARBA" id="ARBA00022801"/>
    </source>
</evidence>
<evidence type="ECO:0000256" key="2">
    <source>
        <dbReference type="ARBA" id="ARBA00022737"/>
    </source>
</evidence>
<proteinExistence type="predicted"/>
<evidence type="ECO:0000256" key="7">
    <source>
        <dbReference type="ARBA" id="ARBA00047984"/>
    </source>
</evidence>
<evidence type="ECO:0000313" key="11">
    <source>
        <dbReference type="Proteomes" id="UP000008792"/>
    </source>
</evidence>
<feature type="domain" description="C3H1-type" evidence="9">
    <location>
        <begin position="756"/>
        <end position="783"/>
    </location>
</feature>
<dbReference type="InterPro" id="IPR000571">
    <property type="entry name" value="Znf_CCCH"/>
</dbReference>
<accession>B4M286</accession>
<dbReference type="STRING" id="7244.B4M286"/>
<evidence type="ECO:0000259" key="9">
    <source>
        <dbReference type="PROSITE" id="PS50103"/>
    </source>
</evidence>
<keyword evidence="8" id="KW-0862">Zinc</keyword>
<dbReference type="EMBL" id="CH940651">
    <property type="protein sequence ID" value="EDW65790.2"/>
    <property type="molecule type" value="Genomic_DNA"/>
</dbReference>
<protein>
    <recommendedName>
        <fullName evidence="1">RNA helicase</fullName>
        <ecNumber evidence="1">3.6.4.13</ecNumber>
    </recommendedName>
</protein>
<evidence type="ECO:0000256" key="6">
    <source>
        <dbReference type="ARBA" id="ARBA00022840"/>
    </source>
</evidence>
<evidence type="ECO:0000256" key="5">
    <source>
        <dbReference type="ARBA" id="ARBA00022806"/>
    </source>
</evidence>
<keyword evidence="11" id="KW-1185">Reference proteome</keyword>
<dbReference type="GO" id="GO:0005524">
    <property type="term" value="F:ATP binding"/>
    <property type="evidence" value="ECO:0007669"/>
    <property type="project" value="UniProtKB-KW"/>
</dbReference>
<dbReference type="FunCoup" id="B4M286">
    <property type="interactions" value="7"/>
</dbReference>
<evidence type="ECO:0000256" key="3">
    <source>
        <dbReference type="ARBA" id="ARBA00022741"/>
    </source>
</evidence>
<dbReference type="SUPFAM" id="SSF52540">
    <property type="entry name" value="P-loop containing nucleoside triphosphate hydrolases"/>
    <property type="match status" value="1"/>
</dbReference>
<dbReference type="GO" id="GO:0008270">
    <property type="term" value="F:zinc ion binding"/>
    <property type="evidence" value="ECO:0007669"/>
    <property type="project" value="UniProtKB-KW"/>
</dbReference>
<comment type="catalytic activity">
    <reaction evidence="7">
        <text>ATP + H2O = ADP + phosphate + H(+)</text>
        <dbReference type="Rhea" id="RHEA:13065"/>
        <dbReference type="ChEBI" id="CHEBI:15377"/>
        <dbReference type="ChEBI" id="CHEBI:15378"/>
        <dbReference type="ChEBI" id="CHEBI:30616"/>
        <dbReference type="ChEBI" id="CHEBI:43474"/>
        <dbReference type="ChEBI" id="CHEBI:456216"/>
        <dbReference type="EC" id="3.6.4.13"/>
    </reaction>
</comment>
<evidence type="ECO:0000256" key="8">
    <source>
        <dbReference type="PROSITE-ProRule" id="PRU00723"/>
    </source>
</evidence>
<dbReference type="Gene3D" id="2.30.30.140">
    <property type="match status" value="1"/>
</dbReference>
<feature type="zinc finger region" description="C3H1-type" evidence="8">
    <location>
        <begin position="756"/>
        <end position="783"/>
    </location>
</feature>
<name>B4M286_DROVI</name>
<dbReference type="PANTHER" id="PTHR22655">
    <property type="entry name" value="ATP-DEPENDENT RNA HELICASE TDRD12-RELATED"/>
    <property type="match status" value="1"/>
</dbReference>
<dbReference type="AlphaFoldDB" id="B4M286"/>
<keyword evidence="5" id="KW-0347">Helicase</keyword>
<dbReference type="EC" id="3.6.4.13" evidence="1"/>
<organism evidence="10 11">
    <name type="scientific">Drosophila virilis</name>
    <name type="common">Fruit fly</name>
    <dbReference type="NCBI Taxonomy" id="7244"/>
    <lineage>
        <taxon>Eukaryota</taxon>
        <taxon>Metazoa</taxon>
        <taxon>Ecdysozoa</taxon>
        <taxon>Arthropoda</taxon>
        <taxon>Hexapoda</taxon>
        <taxon>Insecta</taxon>
        <taxon>Pterygota</taxon>
        <taxon>Neoptera</taxon>
        <taxon>Endopterygota</taxon>
        <taxon>Diptera</taxon>
        <taxon>Brachycera</taxon>
        <taxon>Muscomorpha</taxon>
        <taxon>Ephydroidea</taxon>
        <taxon>Drosophilidae</taxon>
        <taxon>Drosophila</taxon>
    </lineage>
</organism>
<evidence type="ECO:0000256" key="1">
    <source>
        <dbReference type="ARBA" id="ARBA00012552"/>
    </source>
</evidence>
<sequence length="1011" mass="114425">MIHNTSLGKQTVSGAGRGNLDRALRLYFHADNDPNQYFEQSPVTQGAAKLCRSAALSALVDATGNRNGNEQIAKHVCDDVEFNYLTPSSKRAALDLLAVIFKNEDLNVVRFLVICEQADEAADWMQELGRRSVGCLLLNEPKNLIDCVRLWTDGSLNSVLVVCDLVLELLVQCSSLRVNYLIHSTQPLPHVFKKRLDALIPMPRKGIQVLILRCPAANQLQYTAAERVPPKATASNGRASTSLSELSAIATTKKLSPMLNKEYSVEDALPGSDAILQTMLSPTPSDTSTSSDAFDSAIKSLSLQPGEEQFDTATGCVHTYNNFGIFAWSRSEQISCFNISEVAAIGPTIKAAMQVLNIGHVRAKSVQRFAWTHVAAGRSMCAIGNESIGKTWCYLPTLCQRNIQESKHRRFDGTDYGPSSIILCANAQQGEQIGKWCLDLMGMQRDDMEHVIRIFKRISANEVAQRLARPCGILITTVEQLEHIYQLHTKLAPIFNPLVLRCLAFDGIDIMWRNSRIPCEKVTQWLFNVLRFEEGHAQLFVVGRLWIEQFMGRVLPKLPDVLLLFEDALEATVFNGLKLEMLTAKAHQHDQDILALLQNKKLDELRVVLACQGKPDASKLSKQLSDANIRNIIIDKQDRCSGIAYAEWTNKRNACVLITIDDVVPKLRGGCIDCLIHYDYNNWPRFKARFSLFYGNYKTQTKTSNTATSIMYVGLGDVEQTWLICDFMLKHNRSPPDSYMSMLTEYRMNCELDQPRSNLPLCRHLMAYGNCYRHTCQYRHILWDFETVPPDHHPKRGDIEFHVLASVTPAQTAAKLTKDKIAKYFFNMPVTKLGESIQLHYENPLNRQVHLDPKVGDICVLKLNKLYQRVGVTRINTADHFDVRQLDAGIEFSLIHKSELLVCDEKFKDESFEAYDLRITSLAPFNMERIWPEDAKRLVRRKFFNRPLGKPCRTFTAKVDFAFHEIIFVENVYDEAGNDLKSFVLKNIPVLLDKDVKTRLQKVISTAKPFR</sequence>
<keyword evidence="3" id="KW-0547">Nucleotide-binding</keyword>
<dbReference type="SUPFAM" id="SSF63748">
    <property type="entry name" value="Tudor/PWWP/MBT"/>
    <property type="match status" value="1"/>
</dbReference>
<dbReference type="PROSITE" id="PS50103">
    <property type="entry name" value="ZF_C3H1"/>
    <property type="match status" value="1"/>
</dbReference>
<keyword evidence="8" id="KW-0479">Metal-binding</keyword>